<evidence type="ECO:0000313" key="2">
    <source>
        <dbReference type="EMBL" id="EGD47122.1"/>
    </source>
</evidence>
<dbReference type="InterPro" id="IPR023385">
    <property type="entry name" value="YopX-like_C"/>
</dbReference>
<dbReference type="Gene3D" id="2.30.30.290">
    <property type="entry name" value="YopX-like domains"/>
    <property type="match status" value="1"/>
</dbReference>
<dbReference type="AlphaFoldDB" id="F1TEF6"/>
<organism evidence="2 3">
    <name type="scientific">Ruminiclostridium papyrosolvens DSM 2782</name>
    <dbReference type="NCBI Taxonomy" id="588581"/>
    <lineage>
        <taxon>Bacteria</taxon>
        <taxon>Bacillati</taxon>
        <taxon>Bacillota</taxon>
        <taxon>Clostridia</taxon>
        <taxon>Eubacteriales</taxon>
        <taxon>Oscillospiraceae</taxon>
        <taxon>Ruminiclostridium</taxon>
    </lineage>
</organism>
<keyword evidence="3" id="KW-1185">Reference proteome</keyword>
<dbReference type="SUPFAM" id="SSF159006">
    <property type="entry name" value="YopX-like"/>
    <property type="match status" value="1"/>
</dbReference>
<accession>F1TEF6</accession>
<dbReference type="Pfam" id="PF09643">
    <property type="entry name" value="YopX"/>
    <property type="match status" value="1"/>
</dbReference>
<sequence length="128" mass="15304">MRKHKFRGKRVDTGEWVYGCYIKVTPYKDSDGHRICTQDTWLIIPVIPETVGQYIETINGHEIYHHDIVKAYKYGDTETSPFIYDITYRNGTWWFGNWTWIEFLQSFRCVEVIGNIHDNPEMMEVPHE</sequence>
<evidence type="ECO:0000313" key="3">
    <source>
        <dbReference type="Proteomes" id="UP000003860"/>
    </source>
</evidence>
<protein>
    <submittedName>
        <fullName evidence="2">YopX protein</fullName>
    </submittedName>
</protein>
<comment type="caution">
    <text evidence="2">The sequence shown here is derived from an EMBL/GenBank/DDBJ whole genome shotgun (WGS) entry which is preliminary data.</text>
</comment>
<dbReference type="EMBL" id="ACXX02000009">
    <property type="protein sequence ID" value="EGD47122.1"/>
    <property type="molecule type" value="Genomic_DNA"/>
</dbReference>
<dbReference type="STRING" id="588581.Cpap_1514"/>
<proteinExistence type="predicted"/>
<dbReference type="RefSeq" id="WP_004620154.1">
    <property type="nucleotide sequence ID" value="NZ_ACXX02000009.1"/>
</dbReference>
<name>F1TEF6_9FIRM</name>
<dbReference type="OrthoDB" id="1809393at2"/>
<dbReference type="Proteomes" id="UP000003860">
    <property type="component" value="Unassembled WGS sequence"/>
</dbReference>
<reference evidence="2" key="1">
    <citation type="submission" date="2009-07" db="EMBL/GenBank/DDBJ databases">
        <authorList>
            <consortium name="US DOE Joint Genome Institute (JGI-PGF)"/>
            <person name="Lucas S."/>
            <person name="Copeland A."/>
            <person name="Lapidus A."/>
            <person name="Glavina del Rio T."/>
            <person name="Tice H."/>
            <person name="Bruce D."/>
            <person name="Goodwin L."/>
            <person name="Pitluck S."/>
            <person name="Larimer F."/>
            <person name="Land M.L."/>
            <person name="Mouttaki H."/>
            <person name="He Z."/>
            <person name="Zhou J."/>
            <person name="Hemme C.L."/>
        </authorList>
    </citation>
    <scope>NUCLEOTIDE SEQUENCE</scope>
    <source>
        <strain evidence="2">DSM 2782</strain>
    </source>
</reference>
<reference evidence="2" key="2">
    <citation type="submission" date="2011-01" db="EMBL/GenBank/DDBJ databases">
        <title>The Non-contiguous Finished genome of Clostridium papyrosolvens.</title>
        <authorList>
            <person name="Lucas S."/>
            <person name="Copeland A."/>
            <person name="Lapidus A."/>
            <person name="Cheng J.-F."/>
            <person name="Goodwin L."/>
            <person name="Pitluck S."/>
            <person name="Misra M."/>
            <person name="Chertkov O."/>
            <person name="Detter J.C."/>
            <person name="Han C."/>
            <person name="Tapia R."/>
            <person name="Land M."/>
            <person name="Hauser L."/>
            <person name="Kyrpides N."/>
            <person name="Ivanova N."/>
            <person name="Pagani I."/>
            <person name="Mouttaki H."/>
            <person name="He Z."/>
            <person name="Zhou J."/>
            <person name="Hemme C.L."/>
            <person name="Woyke T."/>
        </authorList>
    </citation>
    <scope>NUCLEOTIDE SEQUENCE [LARGE SCALE GENOMIC DNA]</scope>
    <source>
        <strain evidence="2">DSM 2782</strain>
    </source>
</reference>
<dbReference type="eggNOG" id="ENOG5030W4K">
    <property type="taxonomic scope" value="Bacteria"/>
</dbReference>
<evidence type="ECO:0000259" key="1">
    <source>
        <dbReference type="Pfam" id="PF09643"/>
    </source>
</evidence>
<dbReference type="InterPro" id="IPR019096">
    <property type="entry name" value="YopX_protein"/>
</dbReference>
<gene>
    <name evidence="2" type="ORF">Cpap_1514</name>
</gene>
<feature type="domain" description="YopX protein" evidence="1">
    <location>
        <begin position="5"/>
        <end position="124"/>
    </location>
</feature>